<proteinExistence type="predicted"/>
<dbReference type="Proteomes" id="UP000814033">
    <property type="component" value="Unassembled WGS sequence"/>
</dbReference>
<evidence type="ECO:0000313" key="1">
    <source>
        <dbReference type="EMBL" id="KAI0052023.1"/>
    </source>
</evidence>
<keyword evidence="2" id="KW-1185">Reference proteome</keyword>
<name>A0ACB8S794_9AGAM</name>
<reference evidence="1" key="1">
    <citation type="submission" date="2021-02" db="EMBL/GenBank/DDBJ databases">
        <authorList>
            <consortium name="DOE Joint Genome Institute"/>
            <person name="Ahrendt S."/>
            <person name="Looney B.P."/>
            <person name="Miyauchi S."/>
            <person name="Morin E."/>
            <person name="Drula E."/>
            <person name="Courty P.E."/>
            <person name="Chicoki N."/>
            <person name="Fauchery L."/>
            <person name="Kohler A."/>
            <person name="Kuo A."/>
            <person name="Labutti K."/>
            <person name="Pangilinan J."/>
            <person name="Lipzen A."/>
            <person name="Riley R."/>
            <person name="Andreopoulos W."/>
            <person name="He G."/>
            <person name="Johnson J."/>
            <person name="Barry K.W."/>
            <person name="Grigoriev I.V."/>
            <person name="Nagy L."/>
            <person name="Hibbett D."/>
            <person name="Henrissat B."/>
            <person name="Matheny P.B."/>
            <person name="Labbe J."/>
            <person name="Martin F."/>
        </authorList>
    </citation>
    <scope>NUCLEOTIDE SEQUENCE</scope>
    <source>
        <strain evidence="1">FP105234-sp</strain>
    </source>
</reference>
<reference evidence="1" key="2">
    <citation type="journal article" date="2022" name="New Phytol.">
        <title>Evolutionary transition to the ectomycorrhizal habit in the genomes of a hyperdiverse lineage of mushroom-forming fungi.</title>
        <authorList>
            <person name="Looney B."/>
            <person name="Miyauchi S."/>
            <person name="Morin E."/>
            <person name="Drula E."/>
            <person name="Courty P.E."/>
            <person name="Kohler A."/>
            <person name="Kuo A."/>
            <person name="LaButti K."/>
            <person name="Pangilinan J."/>
            <person name="Lipzen A."/>
            <person name="Riley R."/>
            <person name="Andreopoulos W."/>
            <person name="He G."/>
            <person name="Johnson J."/>
            <person name="Nolan M."/>
            <person name="Tritt A."/>
            <person name="Barry K.W."/>
            <person name="Grigoriev I.V."/>
            <person name="Nagy L.G."/>
            <person name="Hibbett D."/>
            <person name="Henrissat B."/>
            <person name="Matheny P.B."/>
            <person name="Labbe J."/>
            <person name="Martin F.M."/>
        </authorList>
    </citation>
    <scope>NUCLEOTIDE SEQUENCE</scope>
    <source>
        <strain evidence="1">FP105234-sp</strain>
    </source>
</reference>
<sequence>MPNALCGRQQPVMRNYSTLVLSSSSGTAKCLSTSSIRCFGALQHLRLQSIEFPKLRFMRNDGDNRPQPETQFNLLLRTSPWLQVLILRGSASGFKARLSNLFAHCQFKCLRELRLDISRTSANLEAYACLLEETPTLEVLEGNMGWGRALQPGSLPNLRRIAVYMGFYSTVEGVVTLFLDESLAPRRLEEFSCAVLTADVVDILRRGLHADTLRKLSVLFFESLSVLVDVVRLFPRLTWLSVPSREYMNDYHSATIKPIHLGQWGEVLVNLAELKTFYGVCLLRDPSSSWSTLNNDERAQELLEALPALRWTDHWDLKPEARRIALGRGSDGRATWKVEELLNYDGLDLRWAGDW</sequence>
<accession>A0ACB8S794</accession>
<protein>
    <submittedName>
        <fullName evidence="1">Uncharacterized protein</fullName>
    </submittedName>
</protein>
<evidence type="ECO:0000313" key="2">
    <source>
        <dbReference type="Proteomes" id="UP000814033"/>
    </source>
</evidence>
<dbReference type="EMBL" id="MU275848">
    <property type="protein sequence ID" value="KAI0052023.1"/>
    <property type="molecule type" value="Genomic_DNA"/>
</dbReference>
<gene>
    <name evidence="1" type="ORF">FA95DRAFT_113703</name>
</gene>
<organism evidence="1 2">
    <name type="scientific">Auriscalpium vulgare</name>
    <dbReference type="NCBI Taxonomy" id="40419"/>
    <lineage>
        <taxon>Eukaryota</taxon>
        <taxon>Fungi</taxon>
        <taxon>Dikarya</taxon>
        <taxon>Basidiomycota</taxon>
        <taxon>Agaricomycotina</taxon>
        <taxon>Agaricomycetes</taxon>
        <taxon>Russulales</taxon>
        <taxon>Auriscalpiaceae</taxon>
        <taxon>Auriscalpium</taxon>
    </lineage>
</organism>
<comment type="caution">
    <text evidence="1">The sequence shown here is derived from an EMBL/GenBank/DDBJ whole genome shotgun (WGS) entry which is preliminary data.</text>
</comment>